<dbReference type="AlphaFoldDB" id="A0A7W8HDK6"/>
<keyword evidence="8" id="KW-1185">Reference proteome</keyword>
<sequence>MKSTMMSTQLSLNRVLDYGTRMFPGTEIVSRLPDKSFVKHSFAQFGARARALAGALRKLGLRKGDRVATLCWNHHAHLEAYFGIPAAGGVMHTLNLRLAPEEIGWIAHHADDRFLIIDDILLPLYEQFAKLHRFERVIVFSFSGAPVATRAGDPHEGEPAVDDYEQLLREAPAAFEYVDHDENDPVAMCYTSGTTGKPKGVVYSHRSTVLHTLTICMPDFIALQARDVVLPVTPMFHANSWGIPYAAVMQGSKIVFPGPHLHADDLLDLMQAEPPTIALGVPTIWLSLIQTYEANPGRWTLPKNFRSLVGGAAVPEGLIRAFAKHGLSIQQGWGMTETSPLATVFYEKPELKASLTEDDWHARRTLAGVMVPMVEFRLIDEEGKVVAWNGKDVGELQVRGPYITGAYHDVPQDPDKFTDDGWLRTGDVAAIDQYGYMRIADRTKDLIKSGGEWISSVDLENAIMGHPAVAEAAVVAVAHPKWTERPLACVVLKPGASLGAEELRTFLSDKMARWQVPDAIKFVDAIPRTSTGKFWKMKLREQFRDWKWPEGSGS</sequence>
<evidence type="ECO:0000313" key="8">
    <source>
        <dbReference type="Proteomes" id="UP000532440"/>
    </source>
</evidence>
<evidence type="ECO:0000256" key="4">
    <source>
        <dbReference type="ARBA" id="ARBA00023098"/>
    </source>
</evidence>
<gene>
    <name evidence="7" type="ORF">HNQ70_000076</name>
</gene>
<keyword evidence="4" id="KW-0443">Lipid metabolism</keyword>
<reference evidence="7 8" key="1">
    <citation type="submission" date="2020-08" db="EMBL/GenBank/DDBJ databases">
        <title>Genomic Encyclopedia of Type Strains, Phase IV (KMG-IV): sequencing the most valuable type-strain genomes for metagenomic binning, comparative biology and taxonomic classification.</title>
        <authorList>
            <person name="Goeker M."/>
        </authorList>
    </citation>
    <scope>NUCLEOTIDE SEQUENCE [LARGE SCALE GENOMIC DNA]</scope>
    <source>
        <strain evidence="7 8">DSM 29781</strain>
    </source>
</reference>
<keyword evidence="3" id="KW-0276">Fatty acid metabolism</keyword>
<evidence type="ECO:0000256" key="1">
    <source>
        <dbReference type="ARBA" id="ARBA00006432"/>
    </source>
</evidence>
<proteinExistence type="inferred from homology"/>
<dbReference type="PANTHER" id="PTHR43859">
    <property type="entry name" value="ACYL-ACTIVATING ENZYME"/>
    <property type="match status" value="1"/>
</dbReference>
<dbReference type="EMBL" id="JACHGB010000001">
    <property type="protein sequence ID" value="MBB5270092.1"/>
    <property type="molecule type" value="Genomic_DNA"/>
</dbReference>
<dbReference type="Gene3D" id="3.40.50.12780">
    <property type="entry name" value="N-terminal domain of ligase-like"/>
    <property type="match status" value="1"/>
</dbReference>
<dbReference type="InterPro" id="IPR020845">
    <property type="entry name" value="AMP-binding_CS"/>
</dbReference>
<comment type="caution">
    <text evidence="7">The sequence shown here is derived from an EMBL/GenBank/DDBJ whole genome shotgun (WGS) entry which is preliminary data.</text>
</comment>
<evidence type="ECO:0000259" key="5">
    <source>
        <dbReference type="Pfam" id="PF00501"/>
    </source>
</evidence>
<keyword evidence="2 7" id="KW-0436">Ligase</keyword>
<evidence type="ECO:0000259" key="6">
    <source>
        <dbReference type="Pfam" id="PF13193"/>
    </source>
</evidence>
<accession>A0A7W8HDK6</accession>
<dbReference type="InterPro" id="IPR045851">
    <property type="entry name" value="AMP-bd_C_sf"/>
</dbReference>
<dbReference type="PROSITE" id="PS00455">
    <property type="entry name" value="AMP_BINDING"/>
    <property type="match status" value="1"/>
</dbReference>
<dbReference type="PANTHER" id="PTHR43859:SF4">
    <property type="entry name" value="BUTANOATE--COA LIGASE AAE1-RELATED"/>
    <property type="match status" value="1"/>
</dbReference>
<dbReference type="CDD" id="cd12119">
    <property type="entry name" value="ttLC_FACS_AlkK_like"/>
    <property type="match status" value="1"/>
</dbReference>
<organism evidence="7 8">
    <name type="scientific">Quisquiliibacterium transsilvanicum</name>
    <dbReference type="NCBI Taxonomy" id="1549638"/>
    <lineage>
        <taxon>Bacteria</taxon>
        <taxon>Pseudomonadati</taxon>
        <taxon>Pseudomonadota</taxon>
        <taxon>Betaproteobacteria</taxon>
        <taxon>Burkholderiales</taxon>
        <taxon>Burkholderiaceae</taxon>
        <taxon>Quisquiliibacterium</taxon>
    </lineage>
</organism>
<evidence type="ECO:0000256" key="3">
    <source>
        <dbReference type="ARBA" id="ARBA00022832"/>
    </source>
</evidence>
<dbReference type="FunFam" id="3.30.300.30:FF:000008">
    <property type="entry name" value="2,3-dihydroxybenzoate-AMP ligase"/>
    <property type="match status" value="1"/>
</dbReference>
<comment type="similarity">
    <text evidence="1">Belongs to the ATP-dependent AMP-binding enzyme family.</text>
</comment>
<dbReference type="Gene3D" id="3.30.300.30">
    <property type="match status" value="1"/>
</dbReference>
<dbReference type="GO" id="GO:0016874">
    <property type="term" value="F:ligase activity"/>
    <property type="evidence" value="ECO:0007669"/>
    <property type="project" value="UniProtKB-KW"/>
</dbReference>
<dbReference type="Pfam" id="PF13193">
    <property type="entry name" value="AMP-binding_C"/>
    <property type="match status" value="1"/>
</dbReference>
<evidence type="ECO:0000256" key="2">
    <source>
        <dbReference type="ARBA" id="ARBA00022598"/>
    </source>
</evidence>
<dbReference type="Proteomes" id="UP000532440">
    <property type="component" value="Unassembled WGS sequence"/>
</dbReference>
<dbReference type="InterPro" id="IPR025110">
    <property type="entry name" value="AMP-bd_C"/>
</dbReference>
<feature type="domain" description="AMP-binding enzyme C-terminal" evidence="6">
    <location>
        <begin position="459"/>
        <end position="533"/>
    </location>
</feature>
<dbReference type="GO" id="GO:0006631">
    <property type="term" value="P:fatty acid metabolic process"/>
    <property type="evidence" value="ECO:0007669"/>
    <property type="project" value="UniProtKB-KW"/>
</dbReference>
<dbReference type="InterPro" id="IPR042099">
    <property type="entry name" value="ANL_N_sf"/>
</dbReference>
<dbReference type="RefSeq" id="WP_183963209.1">
    <property type="nucleotide sequence ID" value="NZ_BAABEW010000003.1"/>
</dbReference>
<name>A0A7W8HDK6_9BURK</name>
<dbReference type="NCBIfam" id="NF004837">
    <property type="entry name" value="PRK06187.1"/>
    <property type="match status" value="1"/>
</dbReference>
<dbReference type="EC" id="6.2.1.-" evidence="7"/>
<dbReference type="SUPFAM" id="SSF56801">
    <property type="entry name" value="Acetyl-CoA synthetase-like"/>
    <property type="match status" value="1"/>
</dbReference>
<dbReference type="Pfam" id="PF00501">
    <property type="entry name" value="AMP-binding"/>
    <property type="match status" value="1"/>
</dbReference>
<feature type="domain" description="AMP-dependent synthetase/ligase" evidence="5">
    <location>
        <begin position="31"/>
        <end position="407"/>
    </location>
</feature>
<dbReference type="InterPro" id="IPR000873">
    <property type="entry name" value="AMP-dep_synth/lig_dom"/>
</dbReference>
<protein>
    <submittedName>
        <fullName evidence="7">Fatty-acyl-CoA synthase</fullName>
        <ecNumber evidence="7">6.2.1.-</ecNumber>
    </submittedName>
</protein>
<evidence type="ECO:0000313" key="7">
    <source>
        <dbReference type="EMBL" id="MBB5270092.1"/>
    </source>
</evidence>